<reference evidence="2" key="2">
    <citation type="submission" date="2020-09" db="EMBL/GenBank/DDBJ databases">
        <authorList>
            <person name="Sun Q."/>
            <person name="Zhou Y."/>
        </authorList>
    </citation>
    <scope>NUCLEOTIDE SEQUENCE</scope>
    <source>
        <strain evidence="2">CGMCC 4.3508</strain>
    </source>
</reference>
<sequence>MSASQTVTIADLLRLLREVAGEAELPDDDLIDTEFEELGYDSVAVMEANARLVREFGRNLDLEEVDGARTPRQLLDLVNKTVIEA</sequence>
<accession>A0A917RYM6</accession>
<proteinExistence type="predicted"/>
<reference evidence="2" key="1">
    <citation type="journal article" date="2014" name="Int. J. Syst. Evol. Microbiol.">
        <title>Complete genome sequence of Corynebacterium casei LMG S-19264T (=DSM 44701T), isolated from a smear-ripened cheese.</title>
        <authorList>
            <consortium name="US DOE Joint Genome Institute (JGI-PGF)"/>
            <person name="Walter F."/>
            <person name="Albersmeier A."/>
            <person name="Kalinowski J."/>
            <person name="Ruckert C."/>
        </authorList>
    </citation>
    <scope>NUCLEOTIDE SEQUENCE</scope>
    <source>
        <strain evidence="2">CGMCC 4.3508</strain>
    </source>
</reference>
<dbReference type="Proteomes" id="UP000638263">
    <property type="component" value="Unassembled WGS sequence"/>
</dbReference>
<protein>
    <submittedName>
        <fullName evidence="2">Actinorhodin polyketide synthase acyl carrier protein</fullName>
    </submittedName>
</protein>
<dbReference type="PROSITE" id="PS50075">
    <property type="entry name" value="CARRIER"/>
    <property type="match status" value="1"/>
</dbReference>
<evidence type="ECO:0000313" key="2">
    <source>
        <dbReference type="EMBL" id="GGL46382.1"/>
    </source>
</evidence>
<dbReference type="SUPFAM" id="SSF47336">
    <property type="entry name" value="ACP-like"/>
    <property type="match status" value="1"/>
</dbReference>
<gene>
    <name evidence="2" type="ORF">GCM10011588_71440</name>
</gene>
<organism evidence="2 3">
    <name type="scientific">Nocardia jinanensis</name>
    <dbReference type="NCBI Taxonomy" id="382504"/>
    <lineage>
        <taxon>Bacteria</taxon>
        <taxon>Bacillati</taxon>
        <taxon>Actinomycetota</taxon>
        <taxon>Actinomycetes</taxon>
        <taxon>Mycobacteriales</taxon>
        <taxon>Nocardiaceae</taxon>
        <taxon>Nocardia</taxon>
    </lineage>
</organism>
<dbReference type="Gene3D" id="1.10.1200.10">
    <property type="entry name" value="ACP-like"/>
    <property type="match status" value="1"/>
</dbReference>
<evidence type="ECO:0000259" key="1">
    <source>
        <dbReference type="PROSITE" id="PS50075"/>
    </source>
</evidence>
<dbReference type="Pfam" id="PF00550">
    <property type="entry name" value="PP-binding"/>
    <property type="match status" value="1"/>
</dbReference>
<dbReference type="InterPro" id="IPR009081">
    <property type="entry name" value="PP-bd_ACP"/>
</dbReference>
<name>A0A917RYM6_9NOCA</name>
<comment type="caution">
    <text evidence="2">The sequence shown here is derived from an EMBL/GenBank/DDBJ whole genome shotgun (WGS) entry which is preliminary data.</text>
</comment>
<keyword evidence="3" id="KW-1185">Reference proteome</keyword>
<evidence type="ECO:0000313" key="3">
    <source>
        <dbReference type="Proteomes" id="UP000638263"/>
    </source>
</evidence>
<dbReference type="RefSeq" id="WP_058854631.1">
    <property type="nucleotide sequence ID" value="NZ_BMMH01000043.1"/>
</dbReference>
<dbReference type="AlphaFoldDB" id="A0A917RYM6"/>
<feature type="domain" description="Carrier" evidence="1">
    <location>
        <begin position="6"/>
        <end position="82"/>
    </location>
</feature>
<dbReference type="EMBL" id="BMMH01000043">
    <property type="protein sequence ID" value="GGL46382.1"/>
    <property type="molecule type" value="Genomic_DNA"/>
</dbReference>
<dbReference type="InterPro" id="IPR036736">
    <property type="entry name" value="ACP-like_sf"/>
</dbReference>